<sequence>MIETFDKPDSQTTKDFWMRAVHHTGSDGSGTVKSLSGWITAFCYWDAKGMKIYQLGDVEGQGTDRRRFIIDDVHFPIIRAAAVPEAMFEVPVMILDLTDSKCYETTAIAGFVGATSSASKEGHPHDTFQPRSGYWIFVDKVETIPEDFRLEDGHDIIPI</sequence>
<accession>A0A1T3CFS6</accession>
<proteinExistence type="predicted"/>
<evidence type="ECO:0000313" key="1">
    <source>
        <dbReference type="EMBL" id="OPB39956.1"/>
    </source>
</evidence>
<name>A0A1T3CFS6_9HYPO</name>
<gene>
    <name evidence="1" type="ORF">A0O28_0000350</name>
</gene>
<evidence type="ECO:0000313" key="2">
    <source>
        <dbReference type="Proteomes" id="UP000191004"/>
    </source>
</evidence>
<dbReference type="AlphaFoldDB" id="A0A1T3CFS6"/>
<keyword evidence="2" id="KW-1185">Reference proteome</keyword>
<dbReference type="Pfam" id="PF14388">
    <property type="entry name" value="DUF4419"/>
    <property type="match status" value="1"/>
</dbReference>
<protein>
    <submittedName>
        <fullName evidence="1">Uncharacterized protein</fullName>
    </submittedName>
</protein>
<organism evidence="1 2">
    <name type="scientific">Trichoderma guizhouense</name>
    <dbReference type="NCBI Taxonomy" id="1491466"/>
    <lineage>
        <taxon>Eukaryota</taxon>
        <taxon>Fungi</taxon>
        <taxon>Dikarya</taxon>
        <taxon>Ascomycota</taxon>
        <taxon>Pezizomycotina</taxon>
        <taxon>Sordariomycetes</taxon>
        <taxon>Hypocreomycetidae</taxon>
        <taxon>Hypocreales</taxon>
        <taxon>Hypocreaceae</taxon>
        <taxon>Trichoderma</taxon>
    </lineage>
</organism>
<dbReference type="InterPro" id="IPR025533">
    <property type="entry name" value="DUF4419"/>
</dbReference>
<comment type="caution">
    <text evidence="1">The sequence shown here is derived from an EMBL/GenBank/DDBJ whole genome shotgun (WGS) entry which is preliminary data.</text>
</comment>
<dbReference type="EMBL" id="LVVK01000017">
    <property type="protein sequence ID" value="OPB39956.1"/>
    <property type="molecule type" value="Genomic_DNA"/>
</dbReference>
<dbReference type="Proteomes" id="UP000191004">
    <property type="component" value="Unassembled WGS sequence"/>
</dbReference>
<reference evidence="1 2" key="1">
    <citation type="submission" date="2016-04" db="EMBL/GenBank/DDBJ databases">
        <title>Multiple horizontal gene transfer events from other fungi enriched the ability of the initially mycotrophic fungus Trichoderma (Ascomycota) to feed on dead plant biomass.</title>
        <authorList>
            <person name="Atanasova L."/>
            <person name="Chenthamara K."/>
            <person name="Zhang J."/>
            <person name="Grujic M."/>
            <person name="Henrissat B."/>
            <person name="Kuo A."/>
            <person name="Aertz A."/>
            <person name="Salamov A."/>
            <person name="Lipzen A."/>
            <person name="Labutti K."/>
            <person name="Barry K."/>
            <person name="Miao Y."/>
            <person name="Rahimi M.J."/>
            <person name="Shen Q."/>
            <person name="Grigoriev I.V."/>
            <person name="Kubicek C.P."/>
            <person name="Druzhinina I.S."/>
        </authorList>
    </citation>
    <scope>NUCLEOTIDE SEQUENCE [LARGE SCALE GENOMIC DNA]</scope>
    <source>
        <strain evidence="1 2">NJAU 4742</strain>
    </source>
</reference>